<evidence type="ECO:0000313" key="2">
    <source>
        <dbReference type="Proteomes" id="UP000254797"/>
    </source>
</evidence>
<reference evidence="1 2" key="1">
    <citation type="submission" date="2018-06" db="EMBL/GenBank/DDBJ databases">
        <authorList>
            <consortium name="Pathogen Informatics"/>
            <person name="Doyle S."/>
        </authorList>
    </citation>
    <scope>NUCLEOTIDE SEQUENCE [LARGE SCALE GENOMIC DNA]</scope>
    <source>
        <strain evidence="1 2">NCTC4670</strain>
    </source>
</reference>
<name>A0A380JVR0_STRDY</name>
<evidence type="ECO:0000313" key="1">
    <source>
        <dbReference type="EMBL" id="SUN48865.1"/>
    </source>
</evidence>
<gene>
    <name evidence="1" type="ORF">NCTC4670_00733</name>
</gene>
<organism evidence="1 2">
    <name type="scientific">Streptococcus dysgalactiae subsp. dysgalactiae</name>
    <dbReference type="NCBI Taxonomy" id="99822"/>
    <lineage>
        <taxon>Bacteria</taxon>
        <taxon>Bacillati</taxon>
        <taxon>Bacillota</taxon>
        <taxon>Bacilli</taxon>
        <taxon>Lactobacillales</taxon>
        <taxon>Streptococcaceae</taxon>
        <taxon>Streptococcus</taxon>
    </lineage>
</organism>
<dbReference type="Proteomes" id="UP000254797">
    <property type="component" value="Unassembled WGS sequence"/>
</dbReference>
<dbReference type="EMBL" id="UHFG01000004">
    <property type="protein sequence ID" value="SUN48865.1"/>
    <property type="molecule type" value="Genomic_DNA"/>
</dbReference>
<accession>A0A380JVR0</accession>
<proteinExistence type="predicted"/>
<dbReference type="InterPro" id="IPR010861">
    <property type="entry name" value="DUF1492"/>
</dbReference>
<sequence length="145" mass="16928">MGNIPTTKANNFLEELKTIPHLIETLERDAKLMSRSLVKSPQWSDMKVSGGVKQSQEDKNIKMLHMVSYYSDQIERLKDRRQEMANLIVQSMGICESHVLLTTYLDCDGDYERARERLNIGNRNKYFMFVRRGKESLELILKNTN</sequence>
<dbReference type="AlphaFoldDB" id="A0A380JVR0"/>
<dbReference type="RefSeq" id="WP_115245932.1">
    <property type="nucleotide sequence ID" value="NZ_UHFG01000004.1"/>
</dbReference>
<dbReference type="Pfam" id="PF07374">
    <property type="entry name" value="DUF1492"/>
    <property type="match status" value="1"/>
</dbReference>
<protein>
    <submittedName>
        <fullName evidence="1">Phage protein</fullName>
    </submittedName>
</protein>